<evidence type="ECO:0000313" key="11">
    <source>
        <dbReference type="Proteomes" id="UP000593562"/>
    </source>
</evidence>
<evidence type="ECO:0000256" key="8">
    <source>
        <dbReference type="SAM" id="MobiDB-lite"/>
    </source>
</evidence>
<organism evidence="10 11">
    <name type="scientific">Tripterygium wilfordii</name>
    <name type="common">Thunder God vine</name>
    <dbReference type="NCBI Taxonomy" id="458696"/>
    <lineage>
        <taxon>Eukaryota</taxon>
        <taxon>Viridiplantae</taxon>
        <taxon>Streptophyta</taxon>
        <taxon>Embryophyta</taxon>
        <taxon>Tracheophyta</taxon>
        <taxon>Spermatophyta</taxon>
        <taxon>Magnoliopsida</taxon>
        <taxon>eudicotyledons</taxon>
        <taxon>Gunneridae</taxon>
        <taxon>Pentapetalae</taxon>
        <taxon>rosids</taxon>
        <taxon>fabids</taxon>
        <taxon>Celastrales</taxon>
        <taxon>Celastraceae</taxon>
        <taxon>Tripterygium</taxon>
    </lineage>
</organism>
<keyword evidence="11" id="KW-1185">Reference proteome</keyword>
<dbReference type="GO" id="GO:0006995">
    <property type="term" value="P:cellular response to nitrogen starvation"/>
    <property type="evidence" value="ECO:0007669"/>
    <property type="project" value="UniProtKB-ARBA"/>
</dbReference>
<evidence type="ECO:0000256" key="2">
    <source>
        <dbReference type="ARBA" id="ARBA00008963"/>
    </source>
</evidence>
<sequence>MARLICACGFILVLILCGEVVDVKGRHLKPHLCKKCRNHRHSKNSLNAAKAGDHHHLTGSAQGRTSKVEYVDDFRPTAPGHSPGVGHSINN</sequence>
<dbReference type="PANTHER" id="PTHR33348">
    <property type="entry name" value="PRECURSOR OF CEP5"/>
    <property type="match status" value="1"/>
</dbReference>
<dbReference type="PANTHER" id="PTHR33348:SF7">
    <property type="entry name" value="PRECURSOR OF CEP11-RELATED"/>
    <property type="match status" value="1"/>
</dbReference>
<feature type="signal peptide" evidence="9">
    <location>
        <begin position="1"/>
        <end position="25"/>
    </location>
</feature>
<comment type="similarity">
    <text evidence="2">Belongs to the C-terminally encoded plant signaling peptide (CEP) family.</text>
</comment>
<dbReference type="InterPro" id="IPR033250">
    <property type="entry name" value="CEP"/>
</dbReference>
<evidence type="ECO:0000256" key="4">
    <source>
        <dbReference type="ARBA" id="ARBA00022525"/>
    </source>
</evidence>
<dbReference type="GO" id="GO:2000280">
    <property type="term" value="P:regulation of root development"/>
    <property type="evidence" value="ECO:0007669"/>
    <property type="project" value="TreeGrafter"/>
</dbReference>
<dbReference type="GO" id="GO:0048046">
    <property type="term" value="C:apoplast"/>
    <property type="evidence" value="ECO:0007669"/>
    <property type="project" value="UniProtKB-SubCell"/>
</dbReference>
<reference evidence="10 11" key="1">
    <citation type="journal article" date="2020" name="Nat. Commun.">
        <title>Genome of Tripterygium wilfordii and identification of cytochrome P450 involved in triptolide biosynthesis.</title>
        <authorList>
            <person name="Tu L."/>
            <person name="Su P."/>
            <person name="Zhang Z."/>
            <person name="Gao L."/>
            <person name="Wang J."/>
            <person name="Hu T."/>
            <person name="Zhou J."/>
            <person name="Zhang Y."/>
            <person name="Zhao Y."/>
            <person name="Liu Y."/>
            <person name="Song Y."/>
            <person name="Tong Y."/>
            <person name="Lu Y."/>
            <person name="Yang J."/>
            <person name="Xu C."/>
            <person name="Jia M."/>
            <person name="Peters R.J."/>
            <person name="Huang L."/>
            <person name="Gao W."/>
        </authorList>
    </citation>
    <scope>NUCLEOTIDE SEQUENCE [LARGE SCALE GENOMIC DNA]</scope>
    <source>
        <strain evidence="11">cv. XIE 37</strain>
        <tissue evidence="10">Leaf</tissue>
    </source>
</reference>
<comment type="caution">
    <text evidence="10">The sequence shown here is derived from an EMBL/GenBank/DDBJ whole genome shotgun (WGS) entry which is preliminary data.</text>
</comment>
<keyword evidence="7" id="KW-0379">Hydroxylation</keyword>
<evidence type="ECO:0000256" key="3">
    <source>
        <dbReference type="ARBA" id="ARBA00022523"/>
    </source>
</evidence>
<keyword evidence="5" id="KW-0372">Hormone</keyword>
<evidence type="ECO:0000313" key="10">
    <source>
        <dbReference type="EMBL" id="KAF5738208.1"/>
    </source>
</evidence>
<accession>A0A7J7CW21</accession>
<dbReference type="GO" id="GO:1901371">
    <property type="term" value="P:regulation of leaf morphogenesis"/>
    <property type="evidence" value="ECO:0007669"/>
    <property type="project" value="TreeGrafter"/>
</dbReference>
<keyword evidence="3" id="KW-0052">Apoplast</keyword>
<evidence type="ECO:0000256" key="5">
    <source>
        <dbReference type="ARBA" id="ARBA00022702"/>
    </source>
</evidence>
<evidence type="ECO:0000256" key="6">
    <source>
        <dbReference type="ARBA" id="ARBA00022729"/>
    </source>
</evidence>
<comment type="subcellular location">
    <subcellularLocation>
        <location evidence="1">Secreted</location>
        <location evidence="1">Extracellular space</location>
        <location evidence="1">Apoplast</location>
    </subcellularLocation>
</comment>
<protein>
    <submittedName>
        <fullName evidence="10">Uncharacterized protein</fullName>
    </submittedName>
</protein>
<dbReference type="Proteomes" id="UP000593562">
    <property type="component" value="Unassembled WGS sequence"/>
</dbReference>
<evidence type="ECO:0000256" key="1">
    <source>
        <dbReference type="ARBA" id="ARBA00004271"/>
    </source>
</evidence>
<proteinExistence type="inferred from homology"/>
<dbReference type="InParanoid" id="A0A7J7CW21"/>
<dbReference type="AlphaFoldDB" id="A0A7J7CW21"/>
<dbReference type="GO" id="GO:0005179">
    <property type="term" value="F:hormone activity"/>
    <property type="evidence" value="ECO:0007669"/>
    <property type="project" value="UniProtKB-KW"/>
</dbReference>
<dbReference type="GO" id="GO:1902025">
    <property type="term" value="P:nitrate import"/>
    <property type="evidence" value="ECO:0007669"/>
    <property type="project" value="TreeGrafter"/>
</dbReference>
<dbReference type="GO" id="GO:0048364">
    <property type="term" value="P:root development"/>
    <property type="evidence" value="ECO:0007669"/>
    <property type="project" value="InterPro"/>
</dbReference>
<keyword evidence="4" id="KW-0964">Secreted</keyword>
<evidence type="ECO:0000256" key="9">
    <source>
        <dbReference type="SAM" id="SignalP"/>
    </source>
</evidence>
<name>A0A7J7CW21_TRIWF</name>
<feature type="region of interest" description="Disordered" evidence="8">
    <location>
        <begin position="44"/>
        <end position="68"/>
    </location>
</feature>
<gene>
    <name evidence="10" type="ORF">HS088_TW13G01104</name>
</gene>
<keyword evidence="6 9" id="KW-0732">Signal</keyword>
<feature type="chain" id="PRO_5029874383" evidence="9">
    <location>
        <begin position="26"/>
        <end position="91"/>
    </location>
</feature>
<dbReference type="EMBL" id="JAAARO010000013">
    <property type="protein sequence ID" value="KAF5738208.1"/>
    <property type="molecule type" value="Genomic_DNA"/>
</dbReference>
<evidence type="ECO:0000256" key="7">
    <source>
        <dbReference type="ARBA" id="ARBA00023278"/>
    </source>
</evidence>